<reference evidence="5 6" key="1">
    <citation type="submission" date="2024-04" db="EMBL/GenBank/DDBJ databases">
        <title>genome sequences of Mucor flavus KT1a and Helicostylum pulchrum KT1b strains isolated from the surface of a dry-aged beef.</title>
        <authorList>
            <person name="Toyotome T."/>
            <person name="Hosono M."/>
            <person name="Torimaru M."/>
            <person name="Fukuda K."/>
            <person name="Mikami N."/>
        </authorList>
    </citation>
    <scope>NUCLEOTIDE SEQUENCE [LARGE SCALE GENOMIC DNA]</scope>
    <source>
        <strain evidence="5 6">KT1a</strain>
    </source>
</reference>
<feature type="compositionally biased region" description="Low complexity" evidence="4">
    <location>
        <begin position="10"/>
        <end position="20"/>
    </location>
</feature>
<comment type="caution">
    <text evidence="5">The sequence shown here is derived from an EMBL/GenBank/DDBJ whole genome shotgun (WGS) entry which is preliminary data.</text>
</comment>
<keyword evidence="2" id="KW-0677">Repeat</keyword>
<evidence type="ECO:0000256" key="4">
    <source>
        <dbReference type="SAM" id="MobiDB-lite"/>
    </source>
</evidence>
<dbReference type="SMART" id="SM00365">
    <property type="entry name" value="LRR_SD22"/>
    <property type="match status" value="6"/>
</dbReference>
<feature type="coiled-coil region" evidence="3">
    <location>
        <begin position="72"/>
        <end position="99"/>
    </location>
</feature>
<proteinExistence type="predicted"/>
<dbReference type="InterPro" id="IPR003591">
    <property type="entry name" value="Leu-rich_rpt_typical-subtyp"/>
</dbReference>
<dbReference type="InterPro" id="IPR032675">
    <property type="entry name" value="LRR_dom_sf"/>
</dbReference>
<dbReference type="PANTHER" id="PTHR47566:SF1">
    <property type="entry name" value="PROTEIN NUD1"/>
    <property type="match status" value="1"/>
</dbReference>
<dbReference type="PANTHER" id="PTHR47566">
    <property type="match status" value="1"/>
</dbReference>
<feature type="region of interest" description="Disordered" evidence="4">
    <location>
        <begin position="184"/>
        <end position="230"/>
    </location>
</feature>
<name>A0ABP9Z1V7_9FUNG</name>
<feature type="region of interest" description="Disordered" evidence="4">
    <location>
        <begin position="1"/>
        <end position="21"/>
    </location>
</feature>
<evidence type="ECO:0000313" key="5">
    <source>
        <dbReference type="EMBL" id="GAA5813092.1"/>
    </source>
</evidence>
<dbReference type="InterPro" id="IPR025875">
    <property type="entry name" value="Leu-rich_rpt_4"/>
</dbReference>
<keyword evidence="1" id="KW-0433">Leucine-rich repeat</keyword>
<dbReference type="Pfam" id="PF13855">
    <property type="entry name" value="LRR_8"/>
    <property type="match status" value="1"/>
</dbReference>
<dbReference type="Pfam" id="PF12799">
    <property type="entry name" value="LRR_4"/>
    <property type="match status" value="1"/>
</dbReference>
<dbReference type="Gene3D" id="3.80.10.10">
    <property type="entry name" value="Ribonuclease Inhibitor"/>
    <property type="match status" value="2"/>
</dbReference>
<sequence length="738" mass="84824">MEEDWDIIETTTSSSSSSSSLQQNSLIGLDFNRFANQPAYNIKDDDNIQDYDQQLIDQGVIFSDDSPILKAQINLNSSIDDVEDTNNELEQQRINQYNKKIIDLNSFFPFIMKEEENPTRESPLEKTAIWQNSTAGSSVPYMSDRIEAIESLPNFGGQFGFTLANTVTQPAKKVEDINKKLEELQLESETPPSPSPSQRPIKPIKRKEKVASLSSPTLQSLPSFAATPKPPLQLTYEARDTIDVPPKSHIKDPTSMKQNLANCFEFDSDQCQDNVLSAVFFGIESVVSDITQWHQLKTLDLSRCNLTSLNHLDTCFPMLEKLTVSHNELKSISGLPDSLLYLHASHNKLCEVDIYQQSRLQHLNLSHNFIKTFQDMSQLRSLRTFDVSNNIIGSCLPFQPLTGLIQLSLKNNNIRKLTGFIPQQELESLDLSFNRIERLESIDALYNLRELNLDYNNIKYISLDQPMEKLCSLRLSFNRLKSFDVSLFPEVRILFLDDNQIQRMIGATCIARLDSFSLRDQGREKVEYNLQYLRGTRKLYLSGSPFKNMRQLIDFYSLEYLELCSSEIDELPSDFSKRVPNLCHLYLSTNRLQDIRAVKKLKYLRRLILIDNKLLSINEVLSAVKHLKRLNVLDLRQNPMCSNFYPTLSLNTPELNNNKKVSPYIAAAHDATWTTQVLEFDQQLSNHWRTRREVYRALLIKECPKLKELDHLAVDSSDRDYADLTIDNYQQSRVSLSL</sequence>
<dbReference type="SMART" id="SM00369">
    <property type="entry name" value="LRR_TYP"/>
    <property type="match status" value="7"/>
</dbReference>
<protein>
    <submittedName>
        <fullName evidence="5">Uncharacterized protein</fullName>
    </submittedName>
</protein>
<dbReference type="InterPro" id="IPR052574">
    <property type="entry name" value="CDIRP"/>
</dbReference>
<dbReference type="InterPro" id="IPR001611">
    <property type="entry name" value="Leu-rich_rpt"/>
</dbReference>
<evidence type="ECO:0000256" key="1">
    <source>
        <dbReference type="ARBA" id="ARBA00022614"/>
    </source>
</evidence>
<accession>A0ABP9Z1V7</accession>
<evidence type="ECO:0000313" key="6">
    <source>
        <dbReference type="Proteomes" id="UP001473302"/>
    </source>
</evidence>
<dbReference type="EMBL" id="BAABUK010000015">
    <property type="protein sequence ID" value="GAA5813092.1"/>
    <property type="molecule type" value="Genomic_DNA"/>
</dbReference>
<dbReference type="PROSITE" id="PS51450">
    <property type="entry name" value="LRR"/>
    <property type="match status" value="6"/>
</dbReference>
<organism evidence="5 6">
    <name type="scientific">Mucor flavus</name>
    <dbReference type="NCBI Taxonomy" id="439312"/>
    <lineage>
        <taxon>Eukaryota</taxon>
        <taxon>Fungi</taxon>
        <taxon>Fungi incertae sedis</taxon>
        <taxon>Mucoromycota</taxon>
        <taxon>Mucoromycotina</taxon>
        <taxon>Mucoromycetes</taxon>
        <taxon>Mucorales</taxon>
        <taxon>Mucorineae</taxon>
        <taxon>Mucoraceae</taxon>
        <taxon>Mucor</taxon>
    </lineage>
</organism>
<keyword evidence="6" id="KW-1185">Reference proteome</keyword>
<keyword evidence="3" id="KW-0175">Coiled coil</keyword>
<feature type="compositionally biased region" description="Low complexity" evidence="4">
    <location>
        <begin position="212"/>
        <end position="223"/>
    </location>
</feature>
<dbReference type="SUPFAM" id="SSF52058">
    <property type="entry name" value="L domain-like"/>
    <property type="match status" value="2"/>
</dbReference>
<gene>
    <name evidence="5" type="ORF">MFLAVUS_006560</name>
</gene>
<evidence type="ECO:0000256" key="3">
    <source>
        <dbReference type="SAM" id="Coils"/>
    </source>
</evidence>
<evidence type="ECO:0000256" key="2">
    <source>
        <dbReference type="ARBA" id="ARBA00022737"/>
    </source>
</evidence>
<dbReference type="Proteomes" id="UP001473302">
    <property type="component" value="Unassembled WGS sequence"/>
</dbReference>